<dbReference type="AlphaFoldDB" id="A0A1F8DMR9"/>
<dbReference type="EMBL" id="MGIN01000014">
    <property type="protein sequence ID" value="OGM89726.1"/>
    <property type="molecule type" value="Genomic_DNA"/>
</dbReference>
<evidence type="ECO:0000313" key="2">
    <source>
        <dbReference type="Proteomes" id="UP000178303"/>
    </source>
</evidence>
<dbReference type="Proteomes" id="UP000178303">
    <property type="component" value="Unassembled WGS sequence"/>
</dbReference>
<evidence type="ECO:0000313" key="1">
    <source>
        <dbReference type="EMBL" id="OGM89726.1"/>
    </source>
</evidence>
<organism evidence="1 2">
    <name type="scientific">Candidatus Wolfebacteria bacterium GWA1_42_9</name>
    <dbReference type="NCBI Taxonomy" id="1802553"/>
    <lineage>
        <taxon>Bacteria</taxon>
        <taxon>Candidatus Wolfeibacteriota</taxon>
    </lineage>
</organism>
<proteinExistence type="predicted"/>
<gene>
    <name evidence="1" type="ORF">A2108_01255</name>
</gene>
<comment type="caution">
    <text evidence="1">The sequence shown here is derived from an EMBL/GenBank/DDBJ whole genome shotgun (WGS) entry which is preliminary data.</text>
</comment>
<name>A0A1F8DMR9_9BACT</name>
<accession>A0A1F8DMR9</accession>
<sequence>MIKKLKRIEVEEKLKSLGLEVFTPREFRDVFGVPSEIASVFISHNADSGLFLKLRNGFYMIKDSHPSHYLIANKLYEPSYVSLEKALSHYNIIPEVVYSITSVTTKISREYSTPLGVFSYQRIKKEAFTGYNLQQIDRAKVLYAEAEKALADYLYFVDLKKVSLNDRLDLKNINKSKLIKYVKLFDRPRMLNLVKEIYVEYRKPRKIY</sequence>
<protein>
    <recommendedName>
        <fullName evidence="3">AbiEi antitoxin C-terminal domain-containing protein</fullName>
    </recommendedName>
</protein>
<reference evidence="1 2" key="1">
    <citation type="journal article" date="2016" name="Nat. Commun.">
        <title>Thousands of microbial genomes shed light on interconnected biogeochemical processes in an aquifer system.</title>
        <authorList>
            <person name="Anantharaman K."/>
            <person name="Brown C.T."/>
            <person name="Hug L.A."/>
            <person name="Sharon I."/>
            <person name="Castelle C.J."/>
            <person name="Probst A.J."/>
            <person name="Thomas B.C."/>
            <person name="Singh A."/>
            <person name="Wilkins M.J."/>
            <person name="Karaoz U."/>
            <person name="Brodie E.L."/>
            <person name="Williams K.H."/>
            <person name="Hubbard S.S."/>
            <person name="Banfield J.F."/>
        </authorList>
    </citation>
    <scope>NUCLEOTIDE SEQUENCE [LARGE SCALE GENOMIC DNA]</scope>
</reference>
<evidence type="ECO:0008006" key="3">
    <source>
        <dbReference type="Google" id="ProtNLM"/>
    </source>
</evidence>